<dbReference type="EMBL" id="JAYLAA010000043">
    <property type="protein sequence ID" value="MEC3876655.1"/>
    <property type="molecule type" value="Genomic_DNA"/>
</dbReference>
<keyword evidence="2" id="KW-1185">Reference proteome</keyword>
<name>A0ABU6HX26_9FLAO</name>
<gene>
    <name evidence="1" type="ORF">SOP96_13100</name>
</gene>
<reference evidence="1 2" key="1">
    <citation type="submission" date="2024-01" db="EMBL/GenBank/DDBJ databases">
        <title>Chryseobacterium sp. T9W2-O.</title>
        <authorList>
            <person name="Maltman C."/>
        </authorList>
    </citation>
    <scope>NUCLEOTIDE SEQUENCE [LARGE SCALE GENOMIC DNA]</scope>
    <source>
        <strain evidence="1 2">T9W2-O</strain>
    </source>
</reference>
<evidence type="ECO:0000313" key="2">
    <source>
        <dbReference type="Proteomes" id="UP001348397"/>
    </source>
</evidence>
<dbReference type="RefSeq" id="WP_326321384.1">
    <property type="nucleotide sequence ID" value="NZ_JAYLAA010000043.1"/>
</dbReference>
<dbReference type="Proteomes" id="UP001348397">
    <property type="component" value="Unassembled WGS sequence"/>
</dbReference>
<evidence type="ECO:0000313" key="1">
    <source>
        <dbReference type="EMBL" id="MEC3876655.1"/>
    </source>
</evidence>
<protein>
    <submittedName>
        <fullName evidence="1">Uncharacterized protein</fullName>
    </submittedName>
</protein>
<sequence length="40" mass="4683">MSGSDKYEILNYEEKVKALTSKDLQDVGKKILQKEELWQP</sequence>
<organism evidence="1 2">
    <name type="scientific">Chryseobacterium salviniae</name>
    <dbReference type="NCBI Taxonomy" id="3101750"/>
    <lineage>
        <taxon>Bacteria</taxon>
        <taxon>Pseudomonadati</taxon>
        <taxon>Bacteroidota</taxon>
        <taxon>Flavobacteriia</taxon>
        <taxon>Flavobacteriales</taxon>
        <taxon>Weeksellaceae</taxon>
        <taxon>Chryseobacterium group</taxon>
        <taxon>Chryseobacterium</taxon>
    </lineage>
</organism>
<comment type="caution">
    <text evidence="1">The sequence shown here is derived from an EMBL/GenBank/DDBJ whole genome shotgun (WGS) entry which is preliminary data.</text>
</comment>
<accession>A0ABU6HX26</accession>
<proteinExistence type="predicted"/>